<dbReference type="Proteomes" id="UP000013782">
    <property type="component" value="Unassembled WGS sequence"/>
</dbReference>
<sequence length="197" mass="22281">MAKKYFVQRNGSWHTWQFLQLRQNDPKWRGAYLAAKKQRRKDAVITTVVSVLVLALSAIGIYFVVEIYGNKQAVNDTLLPNVSSSSIIKESQSISSSTVPSSNEVSTEEPLTLSSAEEQVIQLFQERAQNDPEWAFLNKAPYGPITSYDENGKIVVEVRQASEDDSHDSWIANFEEDENGQLIEVDNVYTLGRTYQE</sequence>
<dbReference type="EMBL" id="AJAQ01000015">
    <property type="protein sequence ID" value="EOH94266.1"/>
    <property type="molecule type" value="Genomic_DNA"/>
</dbReference>
<keyword evidence="3" id="KW-1185">Reference proteome</keyword>
<dbReference type="AlphaFoldDB" id="R2SN27"/>
<comment type="caution">
    <text evidence="2">The sequence shown here is derived from an EMBL/GenBank/DDBJ whole genome shotgun (WGS) entry which is preliminary data.</text>
</comment>
<evidence type="ECO:0000313" key="2">
    <source>
        <dbReference type="EMBL" id="EOH94266.1"/>
    </source>
</evidence>
<dbReference type="PATRIC" id="fig|1158607.3.peg.1970"/>
<dbReference type="HOGENOM" id="CLU_1382256_0_0_9"/>
<reference evidence="2 3" key="1">
    <citation type="submission" date="2013-02" db="EMBL/GenBank/DDBJ databases">
        <title>The Genome Sequence of Enterococcus pallens BAA-351.</title>
        <authorList>
            <consortium name="The Broad Institute Genome Sequencing Platform"/>
            <consortium name="The Broad Institute Genome Sequencing Center for Infectious Disease"/>
            <person name="Earl A.M."/>
            <person name="Gilmore M.S."/>
            <person name="Lebreton F."/>
            <person name="Walker B."/>
            <person name="Young S.K."/>
            <person name="Zeng Q."/>
            <person name="Gargeya S."/>
            <person name="Fitzgerald M."/>
            <person name="Haas B."/>
            <person name="Abouelleil A."/>
            <person name="Alvarado L."/>
            <person name="Arachchi H.M."/>
            <person name="Berlin A.M."/>
            <person name="Chapman S.B."/>
            <person name="Dewar J."/>
            <person name="Goldberg J."/>
            <person name="Griggs A."/>
            <person name="Gujja S."/>
            <person name="Hansen M."/>
            <person name="Howarth C."/>
            <person name="Imamovic A."/>
            <person name="Larimer J."/>
            <person name="McCowan C."/>
            <person name="Murphy C."/>
            <person name="Neiman D."/>
            <person name="Pearson M."/>
            <person name="Priest M."/>
            <person name="Roberts A."/>
            <person name="Saif S."/>
            <person name="Shea T."/>
            <person name="Sisk P."/>
            <person name="Sykes S."/>
            <person name="Wortman J."/>
            <person name="Nusbaum C."/>
            <person name="Birren B."/>
        </authorList>
    </citation>
    <scope>NUCLEOTIDE SEQUENCE [LARGE SCALE GENOMIC DNA]</scope>
    <source>
        <strain evidence="2 3">ATCC BAA-351</strain>
    </source>
</reference>
<protein>
    <recommendedName>
        <fullName evidence="4">DUF1510 domain-containing protein</fullName>
    </recommendedName>
</protein>
<gene>
    <name evidence="2" type="ORF">UAU_02001</name>
</gene>
<accession>R2SN27</accession>
<feature type="transmembrane region" description="Helical" evidence="1">
    <location>
        <begin position="43"/>
        <end position="65"/>
    </location>
</feature>
<evidence type="ECO:0008006" key="4">
    <source>
        <dbReference type="Google" id="ProtNLM"/>
    </source>
</evidence>
<keyword evidence="1" id="KW-0812">Transmembrane</keyword>
<dbReference type="STRING" id="160454.RV10_GL001945"/>
<name>R2SN27_9ENTE</name>
<keyword evidence="1" id="KW-0472">Membrane</keyword>
<evidence type="ECO:0000313" key="3">
    <source>
        <dbReference type="Proteomes" id="UP000013782"/>
    </source>
</evidence>
<organism evidence="2 3">
    <name type="scientific">Enterococcus pallens ATCC BAA-351</name>
    <dbReference type="NCBI Taxonomy" id="1158607"/>
    <lineage>
        <taxon>Bacteria</taxon>
        <taxon>Bacillati</taxon>
        <taxon>Bacillota</taxon>
        <taxon>Bacilli</taxon>
        <taxon>Lactobacillales</taxon>
        <taxon>Enterococcaceae</taxon>
        <taxon>Enterococcus</taxon>
    </lineage>
</organism>
<keyword evidence="1" id="KW-1133">Transmembrane helix</keyword>
<evidence type="ECO:0000256" key="1">
    <source>
        <dbReference type="SAM" id="Phobius"/>
    </source>
</evidence>
<dbReference type="OrthoDB" id="2200318at2"/>
<proteinExistence type="predicted"/>
<dbReference type="RefSeq" id="WP_010756992.1">
    <property type="nucleotide sequence ID" value="NZ_ASWD01000001.1"/>
</dbReference>